<evidence type="ECO:0000256" key="4">
    <source>
        <dbReference type="SAM" id="Coils"/>
    </source>
</evidence>
<comment type="caution">
    <text evidence="8">The sequence shown here is derived from an EMBL/GenBank/DDBJ whole genome shotgun (WGS) entry which is preliminary data.</text>
</comment>
<dbReference type="InterPro" id="IPR014018">
    <property type="entry name" value="SecA_motor_DEAD"/>
</dbReference>
<dbReference type="Gene3D" id="3.90.1440.10">
    <property type="entry name" value="SecA, preprotein cross-linking domain"/>
    <property type="match status" value="1"/>
</dbReference>
<feature type="domain" description="Helicase C-terminal" evidence="6">
    <location>
        <begin position="857"/>
        <end position="1011"/>
    </location>
</feature>
<dbReference type="InterPro" id="IPR001650">
    <property type="entry name" value="Helicase_C-like"/>
</dbReference>
<evidence type="ECO:0000259" key="7">
    <source>
        <dbReference type="PROSITE" id="PS51196"/>
    </source>
</evidence>
<proteinExistence type="predicted"/>
<evidence type="ECO:0000259" key="5">
    <source>
        <dbReference type="PROSITE" id="PS51192"/>
    </source>
</evidence>
<dbReference type="EMBL" id="CAKOFQ010007477">
    <property type="protein sequence ID" value="CAH2001951.1"/>
    <property type="molecule type" value="Genomic_DNA"/>
</dbReference>
<accession>A0A9P0LN35</accession>
<dbReference type="GO" id="GO:0006886">
    <property type="term" value="P:intracellular protein transport"/>
    <property type="evidence" value="ECO:0007669"/>
    <property type="project" value="InterPro"/>
</dbReference>
<dbReference type="Proteomes" id="UP001152888">
    <property type="component" value="Unassembled WGS sequence"/>
</dbReference>
<dbReference type="PROSITE" id="PS51194">
    <property type="entry name" value="HELICASE_CTER"/>
    <property type="match status" value="1"/>
</dbReference>
<keyword evidence="1" id="KW-0963">Cytoplasm</keyword>
<dbReference type="Gene3D" id="3.40.50.300">
    <property type="entry name" value="P-loop containing nucleotide triphosphate hydrolases"/>
    <property type="match status" value="2"/>
</dbReference>
<dbReference type="InterPro" id="IPR011115">
    <property type="entry name" value="SecA_DEAD"/>
</dbReference>
<feature type="coiled-coil region" evidence="4">
    <location>
        <begin position="263"/>
        <end position="294"/>
    </location>
</feature>
<dbReference type="InterPro" id="IPR014001">
    <property type="entry name" value="Helicase_ATP-bd"/>
</dbReference>
<keyword evidence="3" id="KW-0811">Translocation</keyword>
<evidence type="ECO:0000256" key="3">
    <source>
        <dbReference type="ARBA" id="ARBA00023010"/>
    </source>
</evidence>
<dbReference type="GO" id="GO:0016020">
    <property type="term" value="C:membrane"/>
    <property type="evidence" value="ECO:0007669"/>
    <property type="project" value="InterPro"/>
</dbReference>
<feature type="domain" description="SecA family profile" evidence="7">
    <location>
        <begin position="394"/>
        <end position="1005"/>
    </location>
</feature>
<keyword evidence="9" id="KW-1185">Reference proteome</keyword>
<dbReference type="PRINTS" id="PR00906">
    <property type="entry name" value="SECA"/>
</dbReference>
<keyword evidence="4" id="KW-0175">Coiled coil</keyword>
<dbReference type="PROSITE" id="PS51192">
    <property type="entry name" value="HELICASE_ATP_BIND_1"/>
    <property type="match status" value="1"/>
</dbReference>
<dbReference type="GO" id="GO:0006605">
    <property type="term" value="P:protein targeting"/>
    <property type="evidence" value="ECO:0007669"/>
    <property type="project" value="InterPro"/>
</dbReference>
<dbReference type="PANTHER" id="PTHR30612:SF0">
    <property type="entry name" value="CHLOROPLAST PROTEIN-TRANSPORTING ATPASE"/>
    <property type="match status" value="1"/>
</dbReference>
<dbReference type="SUPFAM" id="SSF52540">
    <property type="entry name" value="P-loop containing nucleoside triphosphate hydrolases"/>
    <property type="match status" value="2"/>
</dbReference>
<dbReference type="GO" id="GO:0017038">
    <property type="term" value="P:protein import"/>
    <property type="evidence" value="ECO:0007669"/>
    <property type="project" value="InterPro"/>
</dbReference>
<evidence type="ECO:0000256" key="1">
    <source>
        <dbReference type="ARBA" id="ARBA00022490"/>
    </source>
</evidence>
<evidence type="ECO:0000256" key="2">
    <source>
        <dbReference type="ARBA" id="ARBA00022927"/>
    </source>
</evidence>
<name>A0A9P0LN35_ACAOB</name>
<dbReference type="PANTHER" id="PTHR30612">
    <property type="entry name" value="SECA INNER MEMBRANE COMPONENT OF SEC PROTEIN SECRETION SYSTEM"/>
    <property type="match status" value="1"/>
</dbReference>
<dbReference type="GO" id="GO:0005524">
    <property type="term" value="F:ATP binding"/>
    <property type="evidence" value="ECO:0007669"/>
    <property type="project" value="InterPro"/>
</dbReference>
<dbReference type="SUPFAM" id="SSF81767">
    <property type="entry name" value="Pre-protein crosslinking domain of SecA"/>
    <property type="match status" value="1"/>
</dbReference>
<sequence length="2282" mass="259886">MKRHQAKQIGNSNAKAITDLKTARDKVSDAAQNLFESGELTIETVKQLSDVIADEQGYQKEQVVVCDIAELDQHLSQISLDLLKQPTYVIYRNEKTFVIFCVLKLDDKIVCLYKDFCDTTVSGTLKNILEQRTRTNVEYKVHAVTNNNEDTAILALKMLETIMIQLKTDTWMDFIHNFTNSKKTFFEWLKIGVGNLKNELFLKVKHAYSEAFTSAIDQLSADEEFKKAIKVFTDSIPSIEEMEDVNNYQVLLKKFADIEISKINIDDKEVLELRNKLKRARQAILKKAEEAMNTKTYRNEKDETELDIVKNFPEQMKKFTNIFQLLAKSKVDDNSDKVLKEVSEKLGLDYKKIKSYFKTTVETKPEEIGADSVSGINCVINNLPAMEIKDDSVSHTTKSFTRLLDETAVENPNVAIDVLKKNHGTVKSFRRSWCKKEASQIYQWAVGKKGSLKEFEMYEALAVMDRANELATGGHTLRDTQILSIIAFLRQKNKGLLSQIQTGEGKTNIVAILSAIFALQGKQVDVITSNPVLASEVVKDKRNFYGLLNLTASTNNSDDSYESGARKCYEADVVYGSINNFQFDFLKDSFLGLNTRGGRPFDKIILDEVDSMIIDNASHIAKLSNPLPGMESLRYVYINIWLALHKAEKSIVEHLQKQLRLKALEVSGKPNAQMLYEQYLNQEKHSISDRIKEYIRSSNPTKIDLIPSHLKEYADKSLEKWMKSAIDAKYYYEEEVQYVIGYNDGERVVQPVDYSNTGITMKNMMWQYGLHQFLQLKHNLHLTSESLTSCFISNLGYINKYGGNIFGVTGTLGSAAERELLSSLYNVEYLKIPTFREKKFTEIHGEVVDPEELCKKVTSDAISIIDDRRSALIICETIKQAKAIRDALKRERDNITIRTFFNEDHAHVTEEQVDIAEVIIATNIAGRGTDLKTSPELDNNGGLHVIVAFLPCNKRVEDQAFGRTARQGNSGTAKLIMKKDEVSILGDDFEEIKQKRDLKERERIRHIKEVRVRDIIFQDKLFELFSDLYTNLKNRYLDTVGYKYVLDDLKEYWAFWLEQNDFNGRTLMEKSPEKEFKMFESKARGIIEGKILFNQFYAIQQAERYILLDRVENAESALNRAIASSKNPEILYGAYMKLFDIAVHQGGVFVDKCRKAIGDIVPLPMPEPDRNYKQKAKKYLELAESAIKKELDYIEHILKDDELPNIINNESANVIINDSYWFSDDDMHIIGETVLKPFVENIETQFLSRLTDDQIDTFCKDFQLNHNLPVFICYDIGGQHWIGICILKTADGVSLFYKDPKGDFANNLRLANTEFGKRLKNLSVIAHSGSEQKDGCSCAPITLDNLRIMAKSIKDVGLEKFVENFTTLKFSEQKDVARLRNEFARPREDNIKENLLIKHIVSRQVALNLYMNHSASLKTQIDERTGGISIACRIPDYFSTSERQNTIEESGLSKLTATVRSVANNPILKNVIGIAANSRIPDHFSKFEPQNDEESKIKNVVGNCELSELAATGANITYALRQVHDVCPGIVNGARIQISGGIALFATGCCFPPAQIVTSSLSGTMITEGICDIVFELINMNSDGQFNKQAYVKSKVISYGISLLTMGINALLQCPKILNAAKKACRWISTTLRRCPYLKGVCEYLATKIDQLHTWFDRMEVLTKFSKMSDAEKLKYYKELKKSKNLTELTYLGKNLQEIRILEETGIRINELTRFEKCLSSLQQVSSSIARNVTQRTAEHVIMNKVITPMLSSSMAGLKPKIKEQVAKSVRKNIDREKIRRATLDDVQNIIKKINDSINFDTIKDIFKDTILGITKYCSDYRIQLASLAIDQYRCWEELYNYVENLCKSININLGQSEFENHNTDELINELIEQISEVVYGKLLNAITKTCRDIHSVGKSAYQNYKKNEEEKAKCLKINEAFRKGGPASQEHVRALSDVIKRPIHICERNGNKVILGEQYSGDPIILDYFPPDNNNETGHYVPQGKSENWSSNDNNDCLLHAVGSIIGENSSKLRELIIKRIEEDPTRYIDSNARNFVEEDIFLEGGQRKGKRKSNPIGTDHYPSYLNRIKVIPREKCERIFGQIADKLDDYKKREERFSQKGQAEKLRQTRINENAPQFCSTEDKEEMMMGILIANFTNGDRCKLMTVSGSDQFSTTATVSHDENLRTTKSTKPASFRIHDKEFEFVDPGEPKGNVYDVYNRRETDVPYTKSCAAQKLMYDLGVKMKNNSNLKIKGELEMAECYYVPRKDKYKLNPIIEASCARCEGVLPTATGKSGKGDN</sequence>
<dbReference type="PROSITE" id="PS51196">
    <property type="entry name" value="SECA_MOTOR_DEAD"/>
    <property type="match status" value="1"/>
</dbReference>
<evidence type="ECO:0000313" key="9">
    <source>
        <dbReference type="Proteomes" id="UP001152888"/>
    </source>
</evidence>
<evidence type="ECO:0000313" key="8">
    <source>
        <dbReference type="EMBL" id="CAH2001951.1"/>
    </source>
</evidence>
<dbReference type="Pfam" id="PF07517">
    <property type="entry name" value="SecA_DEAD"/>
    <property type="match status" value="1"/>
</dbReference>
<keyword evidence="2" id="KW-0813">Transport</keyword>
<dbReference type="SMART" id="SM00957">
    <property type="entry name" value="SecA_DEAD"/>
    <property type="match status" value="1"/>
</dbReference>
<gene>
    <name evidence="8" type="ORF">ACAOBT_LOCUS26535</name>
</gene>
<organism evidence="8 9">
    <name type="scientific">Acanthoscelides obtectus</name>
    <name type="common">Bean weevil</name>
    <name type="synonym">Bruchus obtectus</name>
    <dbReference type="NCBI Taxonomy" id="200917"/>
    <lineage>
        <taxon>Eukaryota</taxon>
        <taxon>Metazoa</taxon>
        <taxon>Ecdysozoa</taxon>
        <taxon>Arthropoda</taxon>
        <taxon>Hexapoda</taxon>
        <taxon>Insecta</taxon>
        <taxon>Pterygota</taxon>
        <taxon>Neoptera</taxon>
        <taxon>Endopterygota</taxon>
        <taxon>Coleoptera</taxon>
        <taxon>Polyphaga</taxon>
        <taxon>Cucujiformia</taxon>
        <taxon>Chrysomeloidea</taxon>
        <taxon>Chrysomelidae</taxon>
        <taxon>Bruchinae</taxon>
        <taxon>Bruchini</taxon>
        <taxon>Acanthoscelides</taxon>
    </lineage>
</organism>
<protein>
    <recommendedName>
        <fullName evidence="10">Protein translocase subunit SecA</fullName>
    </recommendedName>
</protein>
<reference evidence="8" key="1">
    <citation type="submission" date="2022-03" db="EMBL/GenBank/DDBJ databases">
        <authorList>
            <person name="Sayadi A."/>
        </authorList>
    </citation>
    <scope>NUCLEOTIDE SEQUENCE</scope>
</reference>
<dbReference type="InterPro" id="IPR027417">
    <property type="entry name" value="P-loop_NTPase"/>
</dbReference>
<evidence type="ECO:0000259" key="6">
    <source>
        <dbReference type="PROSITE" id="PS51194"/>
    </source>
</evidence>
<keyword evidence="2" id="KW-0653">Protein transport</keyword>
<feature type="domain" description="Helicase ATP-binding" evidence="5">
    <location>
        <begin position="487"/>
        <end position="624"/>
    </location>
</feature>
<dbReference type="InterPro" id="IPR036670">
    <property type="entry name" value="SecA_X-link_sf"/>
</dbReference>
<dbReference type="OrthoDB" id="6705716at2759"/>
<dbReference type="InterPro" id="IPR000185">
    <property type="entry name" value="SecA"/>
</dbReference>
<evidence type="ECO:0008006" key="10">
    <source>
        <dbReference type="Google" id="ProtNLM"/>
    </source>
</evidence>